<evidence type="ECO:0000313" key="3">
    <source>
        <dbReference type="Proteomes" id="UP000779574"/>
    </source>
</evidence>
<dbReference type="Proteomes" id="UP000779574">
    <property type="component" value="Unassembled WGS sequence"/>
</dbReference>
<evidence type="ECO:0000313" key="2">
    <source>
        <dbReference type="EMBL" id="KAG9695349.1"/>
    </source>
</evidence>
<dbReference type="OrthoDB" id="3843026at2759"/>
<proteinExistence type="predicted"/>
<feature type="non-terminal residue" evidence="2">
    <location>
        <position position="230"/>
    </location>
</feature>
<dbReference type="EMBL" id="JAHFXF010000133">
    <property type="protein sequence ID" value="KAG9695349.1"/>
    <property type="molecule type" value="Genomic_DNA"/>
</dbReference>
<comment type="caution">
    <text evidence="2">The sequence shown here is derived from an EMBL/GenBank/DDBJ whole genome shotgun (WGS) entry which is preliminary data.</text>
</comment>
<protein>
    <submittedName>
        <fullName evidence="2">Uncharacterized protein</fullName>
    </submittedName>
</protein>
<feature type="chain" id="PRO_5040468392" evidence="1">
    <location>
        <begin position="20"/>
        <end position="230"/>
    </location>
</feature>
<reference evidence="2" key="2">
    <citation type="submission" date="2021-08" db="EMBL/GenBank/DDBJ databases">
        <authorList>
            <person name="Gostincar C."/>
            <person name="Sun X."/>
            <person name="Song Z."/>
            <person name="Gunde-Cimerman N."/>
        </authorList>
    </citation>
    <scope>NUCLEOTIDE SEQUENCE</scope>
    <source>
        <strain evidence="2">EXF-9911</strain>
    </source>
</reference>
<reference evidence="2" key="1">
    <citation type="journal article" date="2021" name="J Fungi (Basel)">
        <title>Virulence traits and population genomics of the black yeast Aureobasidium melanogenum.</title>
        <authorList>
            <person name="Cernosa A."/>
            <person name="Sun X."/>
            <person name="Gostincar C."/>
            <person name="Fang C."/>
            <person name="Gunde-Cimerman N."/>
            <person name="Song Z."/>
        </authorList>
    </citation>
    <scope>NUCLEOTIDE SEQUENCE</scope>
    <source>
        <strain evidence="2">EXF-9911</strain>
    </source>
</reference>
<organism evidence="2 3">
    <name type="scientific">Aureobasidium melanogenum</name>
    <name type="common">Aureobasidium pullulans var. melanogenum</name>
    <dbReference type="NCBI Taxonomy" id="46634"/>
    <lineage>
        <taxon>Eukaryota</taxon>
        <taxon>Fungi</taxon>
        <taxon>Dikarya</taxon>
        <taxon>Ascomycota</taxon>
        <taxon>Pezizomycotina</taxon>
        <taxon>Dothideomycetes</taxon>
        <taxon>Dothideomycetidae</taxon>
        <taxon>Dothideales</taxon>
        <taxon>Saccotheciaceae</taxon>
        <taxon>Aureobasidium</taxon>
    </lineage>
</organism>
<keyword evidence="1" id="KW-0732">Signal</keyword>
<dbReference type="AlphaFoldDB" id="A0A9P8EPV4"/>
<evidence type="ECO:0000256" key="1">
    <source>
        <dbReference type="SAM" id="SignalP"/>
    </source>
</evidence>
<accession>A0A9P8EPV4</accession>
<gene>
    <name evidence="2" type="ORF">KCU76_g4556</name>
</gene>
<sequence>MARFTQLFWAIYVATGAVGDRFGNKLQLRTYSSHIIKAETTVQLRNLPENKEGYAIIWTGLQDAANEVIVQGMASNMGFECGGTSEQWCIFATGNLGISFPEGQRRKYAPGFALTPGPSYKIRYKFDEKKGQIDLTLTSEDGALSTSTISMQSGKPTVWLMRELAVLSFNGEVSEHSFVNTTIILAAPDAKFSTTRPFDREVFGEWSTTDDKTFTAPKLTVASFNFTGSG</sequence>
<name>A0A9P8EPV4_AURME</name>
<feature type="signal peptide" evidence="1">
    <location>
        <begin position="1"/>
        <end position="19"/>
    </location>
</feature>